<keyword evidence="2" id="KW-1185">Reference proteome</keyword>
<evidence type="ECO:0000313" key="2">
    <source>
        <dbReference type="Proteomes" id="UP000324222"/>
    </source>
</evidence>
<comment type="caution">
    <text evidence="1">The sequence shown here is derived from an EMBL/GenBank/DDBJ whole genome shotgun (WGS) entry which is preliminary data.</text>
</comment>
<organism evidence="1 2">
    <name type="scientific">Portunus trituberculatus</name>
    <name type="common">Swimming crab</name>
    <name type="synonym">Neptunus trituberculatus</name>
    <dbReference type="NCBI Taxonomy" id="210409"/>
    <lineage>
        <taxon>Eukaryota</taxon>
        <taxon>Metazoa</taxon>
        <taxon>Ecdysozoa</taxon>
        <taxon>Arthropoda</taxon>
        <taxon>Crustacea</taxon>
        <taxon>Multicrustacea</taxon>
        <taxon>Malacostraca</taxon>
        <taxon>Eumalacostraca</taxon>
        <taxon>Eucarida</taxon>
        <taxon>Decapoda</taxon>
        <taxon>Pleocyemata</taxon>
        <taxon>Brachyura</taxon>
        <taxon>Eubrachyura</taxon>
        <taxon>Portunoidea</taxon>
        <taxon>Portunidae</taxon>
        <taxon>Portuninae</taxon>
        <taxon>Portunus</taxon>
    </lineage>
</organism>
<proteinExistence type="predicted"/>
<reference evidence="1 2" key="1">
    <citation type="submission" date="2019-05" db="EMBL/GenBank/DDBJ databases">
        <title>Another draft genome of Portunus trituberculatus and its Hox gene families provides insights of decapod evolution.</title>
        <authorList>
            <person name="Jeong J.-H."/>
            <person name="Song I."/>
            <person name="Kim S."/>
            <person name="Choi T."/>
            <person name="Kim D."/>
            <person name="Ryu S."/>
            <person name="Kim W."/>
        </authorList>
    </citation>
    <scope>NUCLEOTIDE SEQUENCE [LARGE SCALE GENOMIC DNA]</scope>
    <source>
        <tissue evidence="1">Muscle</tissue>
    </source>
</reference>
<name>A0A5B7GX33_PORTR</name>
<dbReference type="EMBL" id="VSRR010018264">
    <property type="protein sequence ID" value="MPC61164.1"/>
    <property type="molecule type" value="Genomic_DNA"/>
</dbReference>
<accession>A0A5B7GX33</accession>
<sequence>MTFPTAPSGETRGVQAFTTTLHSASRSFI</sequence>
<dbReference type="AlphaFoldDB" id="A0A5B7GX33"/>
<evidence type="ECO:0000313" key="1">
    <source>
        <dbReference type="EMBL" id="MPC61164.1"/>
    </source>
</evidence>
<dbReference type="Proteomes" id="UP000324222">
    <property type="component" value="Unassembled WGS sequence"/>
</dbReference>
<protein>
    <submittedName>
        <fullName evidence="1">Uncharacterized protein</fullName>
    </submittedName>
</protein>
<gene>
    <name evidence="1" type="ORF">E2C01_055228</name>
</gene>